<reference evidence="3" key="1">
    <citation type="submission" date="2023-08" db="EMBL/GenBank/DDBJ databases">
        <title>Black Yeasts Isolated from many extreme environments.</title>
        <authorList>
            <person name="Coleine C."/>
            <person name="Stajich J.E."/>
            <person name="Selbmann L."/>
        </authorList>
    </citation>
    <scope>NUCLEOTIDE SEQUENCE</scope>
    <source>
        <strain evidence="3">CCFEE 5810</strain>
    </source>
</reference>
<name>A0AAN7VN36_9PEZI</name>
<dbReference type="Pfam" id="PF26639">
    <property type="entry name" value="Het-6_barrel"/>
    <property type="match status" value="1"/>
</dbReference>
<evidence type="ECO:0000313" key="4">
    <source>
        <dbReference type="Proteomes" id="UP001310594"/>
    </source>
</evidence>
<evidence type="ECO:0000313" key="3">
    <source>
        <dbReference type="EMBL" id="KAK5694309.1"/>
    </source>
</evidence>
<protein>
    <recommendedName>
        <fullName evidence="2">Heterokaryon incompatibility domain-containing protein</fullName>
    </recommendedName>
</protein>
<gene>
    <name evidence="3" type="ORF">LTR97_009931</name>
</gene>
<evidence type="ECO:0000259" key="2">
    <source>
        <dbReference type="Pfam" id="PF06985"/>
    </source>
</evidence>
<dbReference type="PANTHER" id="PTHR24148:SF64">
    <property type="entry name" value="HETEROKARYON INCOMPATIBILITY DOMAIN-CONTAINING PROTEIN"/>
    <property type="match status" value="1"/>
</dbReference>
<dbReference type="InterPro" id="IPR052895">
    <property type="entry name" value="HetReg/Transcr_Mod"/>
</dbReference>
<feature type="region of interest" description="Disordered" evidence="1">
    <location>
        <begin position="367"/>
        <end position="387"/>
    </location>
</feature>
<sequence>MDRIYANSAHGLVWLGEDNNFAADAKASINAVVSEVHRETDELNVLLRVLYDETGARKYSNACLEIDLNLNAMVSFYASTWFKRLWIVQEAALPRSSTCYCGDIEISLAHVLLCASWVVFKGSVTPQIRDLKAIDFDGLFFASGIWEMADVEHGPYSHWQLAVQELLRRYKDMSAYESRDHVYAFLGLYRRMFQNIPTQLTPDYRKPLQDVFREATRYAIEESDILDTLFQVYRDPQNPTDCHTWPTWVPHWHRRSEQEHKILTDTANASEGKKLELLSLMPVNEFVLSVRGILVDYVQAIVPTLSTEALTLDDVKKIAVNFRSVLQASSSTPDALIEELVAMTICTGEDTLGQRGNSSYAIESLQSFQHHQRQNTRPPRSDGDSSETMAYHLWSRAQLTCNHHNFFVTRKGCAGVGSQLTEPGDVIAVLYGCEQPAILRPLHETGHYEMLGLAYVHGIMDGEAVRALEVNGNGDDVFHIH</sequence>
<proteinExistence type="predicted"/>
<accession>A0AAN7VN36</accession>
<feature type="domain" description="Heterokaryon incompatibility" evidence="2">
    <location>
        <begin position="1"/>
        <end position="90"/>
    </location>
</feature>
<dbReference type="InterPro" id="IPR010730">
    <property type="entry name" value="HET"/>
</dbReference>
<dbReference type="Proteomes" id="UP001310594">
    <property type="component" value="Unassembled WGS sequence"/>
</dbReference>
<dbReference type="PANTHER" id="PTHR24148">
    <property type="entry name" value="ANKYRIN REPEAT DOMAIN-CONTAINING PROTEIN 39 HOMOLOG-RELATED"/>
    <property type="match status" value="1"/>
</dbReference>
<comment type="caution">
    <text evidence="3">The sequence shown here is derived from an EMBL/GenBank/DDBJ whole genome shotgun (WGS) entry which is preliminary data.</text>
</comment>
<organism evidence="3 4">
    <name type="scientific">Elasticomyces elasticus</name>
    <dbReference type="NCBI Taxonomy" id="574655"/>
    <lineage>
        <taxon>Eukaryota</taxon>
        <taxon>Fungi</taxon>
        <taxon>Dikarya</taxon>
        <taxon>Ascomycota</taxon>
        <taxon>Pezizomycotina</taxon>
        <taxon>Dothideomycetes</taxon>
        <taxon>Dothideomycetidae</taxon>
        <taxon>Mycosphaerellales</taxon>
        <taxon>Teratosphaeriaceae</taxon>
        <taxon>Elasticomyces</taxon>
    </lineage>
</organism>
<dbReference type="EMBL" id="JAVRQU010000016">
    <property type="protein sequence ID" value="KAK5694309.1"/>
    <property type="molecule type" value="Genomic_DNA"/>
</dbReference>
<evidence type="ECO:0000256" key="1">
    <source>
        <dbReference type="SAM" id="MobiDB-lite"/>
    </source>
</evidence>
<dbReference type="Pfam" id="PF06985">
    <property type="entry name" value="HET"/>
    <property type="match status" value="1"/>
</dbReference>
<dbReference type="AlphaFoldDB" id="A0AAN7VN36"/>